<reference evidence="3" key="1">
    <citation type="submission" date="2022-11" db="EMBL/GenBank/DDBJ databases">
        <authorList>
            <person name="Vasilchenko N.G."/>
            <person name="Prazdnova E.V."/>
            <person name="Gorovtsov A.V."/>
            <person name="Chistyakov V.A."/>
            <person name="Pak M.L."/>
        </authorList>
    </citation>
    <scope>NUCLEOTIDE SEQUENCE</scope>
    <source>
        <strain evidence="3">R 4.5</strain>
    </source>
</reference>
<dbReference type="InterPro" id="IPR050090">
    <property type="entry name" value="Tyrosine_recombinase_XerCD"/>
</dbReference>
<sequence length="195" mass="22232">MSTTNMWAFFIVLAYTGLRISEAAGLQWEDIDMENRTIDVNKQIYGTSVLKYSFIPPKNEQSERIVSFGDTVAKAFGLLLEWQKDERLSAKKFNPKDNFVFWCPTYPGYPVQVTGVGDYMKKVLAKAELPTNLTPHSLRHTHVSLLASNPRVGLPEIQARIGHKSNSKVTELIYLHVTKNRQIKIADDFEWAINN</sequence>
<dbReference type="GO" id="GO:0006310">
    <property type="term" value="P:DNA recombination"/>
    <property type="evidence" value="ECO:0007669"/>
    <property type="project" value="UniProtKB-KW"/>
</dbReference>
<dbReference type="AlphaFoldDB" id="A0AAE9PR81"/>
<dbReference type="GO" id="GO:0015074">
    <property type="term" value="P:DNA integration"/>
    <property type="evidence" value="ECO:0007669"/>
    <property type="project" value="InterPro"/>
</dbReference>
<organism evidence="3">
    <name type="scientific">Paenibacillus polymyxa</name>
    <name type="common">Bacillus polymyxa</name>
    <dbReference type="NCBI Taxonomy" id="1406"/>
    <lineage>
        <taxon>Bacteria</taxon>
        <taxon>Bacillati</taxon>
        <taxon>Bacillota</taxon>
        <taxon>Bacilli</taxon>
        <taxon>Bacillales</taxon>
        <taxon>Paenibacillaceae</taxon>
        <taxon>Paenibacillus</taxon>
    </lineage>
</organism>
<dbReference type="PANTHER" id="PTHR30349:SF64">
    <property type="entry name" value="PROPHAGE INTEGRASE INTD-RELATED"/>
    <property type="match status" value="1"/>
</dbReference>
<dbReference type="Gene3D" id="1.10.443.10">
    <property type="entry name" value="Intergrase catalytic core"/>
    <property type="match status" value="1"/>
</dbReference>
<evidence type="ECO:0000256" key="1">
    <source>
        <dbReference type="ARBA" id="ARBA00023172"/>
    </source>
</evidence>
<dbReference type="PANTHER" id="PTHR30349">
    <property type="entry name" value="PHAGE INTEGRASE-RELATED"/>
    <property type="match status" value="1"/>
</dbReference>
<accession>A0AAE9PR81</accession>
<dbReference type="SUPFAM" id="SSF56349">
    <property type="entry name" value="DNA breaking-rejoining enzymes"/>
    <property type="match status" value="1"/>
</dbReference>
<dbReference type="InterPro" id="IPR002104">
    <property type="entry name" value="Integrase_catalytic"/>
</dbReference>
<dbReference type="Pfam" id="PF00589">
    <property type="entry name" value="Phage_integrase"/>
    <property type="match status" value="1"/>
</dbReference>
<keyword evidence="1" id="KW-0233">DNA recombination</keyword>
<evidence type="ECO:0000313" key="3">
    <source>
        <dbReference type="EMBL" id="UZP76292.1"/>
    </source>
</evidence>
<dbReference type="CDD" id="cd01189">
    <property type="entry name" value="INT_ICEBs1_C_like"/>
    <property type="match status" value="1"/>
</dbReference>
<dbReference type="InterPro" id="IPR011010">
    <property type="entry name" value="DNA_brk_join_enz"/>
</dbReference>
<dbReference type="PROSITE" id="PS51898">
    <property type="entry name" value="TYR_RECOMBINASE"/>
    <property type="match status" value="1"/>
</dbReference>
<dbReference type="EMBL" id="CP097770">
    <property type="protein sequence ID" value="UZP76292.1"/>
    <property type="molecule type" value="Genomic_DNA"/>
</dbReference>
<feature type="domain" description="Tyr recombinase" evidence="2">
    <location>
        <begin position="1"/>
        <end position="187"/>
    </location>
</feature>
<proteinExistence type="predicted"/>
<gene>
    <name evidence="3" type="ORF">MF626_07200</name>
</gene>
<protein>
    <submittedName>
        <fullName evidence="3">Site-specific integrase</fullName>
    </submittedName>
</protein>
<evidence type="ECO:0000259" key="2">
    <source>
        <dbReference type="PROSITE" id="PS51898"/>
    </source>
</evidence>
<dbReference type="GO" id="GO:0003677">
    <property type="term" value="F:DNA binding"/>
    <property type="evidence" value="ECO:0007669"/>
    <property type="project" value="InterPro"/>
</dbReference>
<name>A0AAE9PR81_PAEPO</name>
<dbReference type="InterPro" id="IPR013762">
    <property type="entry name" value="Integrase-like_cat_sf"/>
</dbReference>